<sequence length="87" mass="10156">MDYVYGWKHLRCTLQPERTSSYGSMYFLKGAKCAPGHLVSREKRKVSIIKQLLPTNLWGKATFDFTWVKEYEELDKVLLNLKSNSNP</sequence>
<gene>
    <name evidence="1" type="ORF">TNIN_45921</name>
</gene>
<accession>A0A8X6WQR1</accession>
<reference evidence="1" key="1">
    <citation type="submission" date="2020-08" db="EMBL/GenBank/DDBJ databases">
        <title>Multicomponent nature underlies the extraordinary mechanical properties of spider dragline silk.</title>
        <authorList>
            <person name="Kono N."/>
            <person name="Nakamura H."/>
            <person name="Mori M."/>
            <person name="Yoshida Y."/>
            <person name="Ohtoshi R."/>
            <person name="Malay A.D."/>
            <person name="Moran D.A.P."/>
            <person name="Tomita M."/>
            <person name="Numata K."/>
            <person name="Arakawa K."/>
        </authorList>
    </citation>
    <scope>NUCLEOTIDE SEQUENCE</scope>
</reference>
<name>A0A8X6WQR1_9ARAC</name>
<dbReference type="AlphaFoldDB" id="A0A8X6WQR1"/>
<organism evidence="1 2">
    <name type="scientific">Trichonephila inaurata madagascariensis</name>
    <dbReference type="NCBI Taxonomy" id="2747483"/>
    <lineage>
        <taxon>Eukaryota</taxon>
        <taxon>Metazoa</taxon>
        <taxon>Ecdysozoa</taxon>
        <taxon>Arthropoda</taxon>
        <taxon>Chelicerata</taxon>
        <taxon>Arachnida</taxon>
        <taxon>Araneae</taxon>
        <taxon>Araneomorphae</taxon>
        <taxon>Entelegynae</taxon>
        <taxon>Araneoidea</taxon>
        <taxon>Nephilidae</taxon>
        <taxon>Trichonephila</taxon>
        <taxon>Trichonephila inaurata</taxon>
    </lineage>
</organism>
<proteinExistence type="predicted"/>
<dbReference type="EMBL" id="BMAV01000624">
    <property type="protein sequence ID" value="GFY38051.1"/>
    <property type="molecule type" value="Genomic_DNA"/>
</dbReference>
<comment type="caution">
    <text evidence="1">The sequence shown here is derived from an EMBL/GenBank/DDBJ whole genome shotgun (WGS) entry which is preliminary data.</text>
</comment>
<evidence type="ECO:0000313" key="2">
    <source>
        <dbReference type="Proteomes" id="UP000886998"/>
    </source>
</evidence>
<keyword evidence="2" id="KW-1185">Reference proteome</keyword>
<dbReference type="Proteomes" id="UP000886998">
    <property type="component" value="Unassembled WGS sequence"/>
</dbReference>
<protein>
    <submittedName>
        <fullName evidence="1">Uncharacterized protein</fullName>
    </submittedName>
</protein>
<evidence type="ECO:0000313" key="1">
    <source>
        <dbReference type="EMBL" id="GFY38051.1"/>
    </source>
</evidence>